<sequence>MALNHVLSTSSVIVGCNVEDQSSATTTTEACPTSATTCVDNHVITFEVIANDPVPTLITTGALAQSVRYCNFEHCYKYYHASLNAIHSDYIISNHGISDHHTDRYLERQLVPIDYYYF</sequence>
<protein>
    <submittedName>
        <fullName evidence="1">Uncharacterized protein</fullName>
    </submittedName>
</protein>
<proteinExistence type="predicted"/>
<gene>
    <name evidence="1" type="ORF">UCREL1_7372</name>
</gene>
<dbReference type="Proteomes" id="UP000012174">
    <property type="component" value="Unassembled WGS sequence"/>
</dbReference>
<evidence type="ECO:0000313" key="2">
    <source>
        <dbReference type="Proteomes" id="UP000012174"/>
    </source>
</evidence>
<dbReference type="AlphaFoldDB" id="M7SNA5"/>
<evidence type="ECO:0000313" key="1">
    <source>
        <dbReference type="EMBL" id="EMR65647.1"/>
    </source>
</evidence>
<dbReference type="EMBL" id="KB706814">
    <property type="protein sequence ID" value="EMR65647.1"/>
    <property type="molecule type" value="Genomic_DNA"/>
</dbReference>
<organism evidence="1 2">
    <name type="scientific">Eutypa lata (strain UCR-EL1)</name>
    <name type="common">Grapevine dieback disease fungus</name>
    <name type="synonym">Eutypa armeniacae</name>
    <dbReference type="NCBI Taxonomy" id="1287681"/>
    <lineage>
        <taxon>Eukaryota</taxon>
        <taxon>Fungi</taxon>
        <taxon>Dikarya</taxon>
        <taxon>Ascomycota</taxon>
        <taxon>Pezizomycotina</taxon>
        <taxon>Sordariomycetes</taxon>
        <taxon>Xylariomycetidae</taxon>
        <taxon>Xylariales</taxon>
        <taxon>Diatrypaceae</taxon>
        <taxon>Eutypa</taxon>
    </lineage>
</organism>
<name>M7SNA5_EUTLA</name>
<dbReference type="HOGENOM" id="CLU_2073136_0_0_1"/>
<dbReference type="KEGG" id="ela:UCREL1_7372"/>
<reference evidence="2" key="1">
    <citation type="journal article" date="2013" name="Genome Announc.">
        <title>Draft genome sequence of the grapevine dieback fungus Eutypa lata UCR-EL1.</title>
        <authorList>
            <person name="Blanco-Ulate B."/>
            <person name="Rolshausen P.E."/>
            <person name="Cantu D."/>
        </authorList>
    </citation>
    <scope>NUCLEOTIDE SEQUENCE [LARGE SCALE GENOMIC DNA]</scope>
    <source>
        <strain evidence="2">UCR-EL1</strain>
    </source>
</reference>
<keyword evidence="2" id="KW-1185">Reference proteome</keyword>
<accession>M7SNA5</accession>